<dbReference type="AlphaFoldDB" id="A0A9D4M472"/>
<reference evidence="1" key="1">
    <citation type="journal article" date="2019" name="bioRxiv">
        <title>The Genome of the Zebra Mussel, Dreissena polymorpha: A Resource for Invasive Species Research.</title>
        <authorList>
            <person name="McCartney M.A."/>
            <person name="Auch B."/>
            <person name="Kono T."/>
            <person name="Mallez S."/>
            <person name="Zhang Y."/>
            <person name="Obille A."/>
            <person name="Becker A."/>
            <person name="Abrahante J.E."/>
            <person name="Garbe J."/>
            <person name="Badalamenti J.P."/>
            <person name="Herman A."/>
            <person name="Mangelson H."/>
            <person name="Liachko I."/>
            <person name="Sullivan S."/>
            <person name="Sone E.D."/>
            <person name="Koren S."/>
            <person name="Silverstein K.A.T."/>
            <person name="Beckman K.B."/>
            <person name="Gohl D.M."/>
        </authorList>
    </citation>
    <scope>NUCLEOTIDE SEQUENCE</scope>
    <source>
        <strain evidence="1">Duluth1</strain>
        <tissue evidence="1">Whole animal</tissue>
    </source>
</reference>
<reference evidence="1" key="2">
    <citation type="submission" date="2020-11" db="EMBL/GenBank/DDBJ databases">
        <authorList>
            <person name="McCartney M.A."/>
            <person name="Auch B."/>
            <person name="Kono T."/>
            <person name="Mallez S."/>
            <person name="Becker A."/>
            <person name="Gohl D.M."/>
            <person name="Silverstein K.A.T."/>
            <person name="Koren S."/>
            <person name="Bechman K.B."/>
            <person name="Herman A."/>
            <person name="Abrahante J.E."/>
            <person name="Garbe J."/>
        </authorList>
    </citation>
    <scope>NUCLEOTIDE SEQUENCE</scope>
    <source>
        <strain evidence="1">Duluth1</strain>
        <tissue evidence="1">Whole animal</tissue>
    </source>
</reference>
<organism evidence="1 2">
    <name type="scientific">Dreissena polymorpha</name>
    <name type="common">Zebra mussel</name>
    <name type="synonym">Mytilus polymorpha</name>
    <dbReference type="NCBI Taxonomy" id="45954"/>
    <lineage>
        <taxon>Eukaryota</taxon>
        <taxon>Metazoa</taxon>
        <taxon>Spiralia</taxon>
        <taxon>Lophotrochozoa</taxon>
        <taxon>Mollusca</taxon>
        <taxon>Bivalvia</taxon>
        <taxon>Autobranchia</taxon>
        <taxon>Heteroconchia</taxon>
        <taxon>Euheterodonta</taxon>
        <taxon>Imparidentia</taxon>
        <taxon>Neoheterodontei</taxon>
        <taxon>Myida</taxon>
        <taxon>Dreissenoidea</taxon>
        <taxon>Dreissenidae</taxon>
        <taxon>Dreissena</taxon>
    </lineage>
</organism>
<protein>
    <submittedName>
        <fullName evidence="1">Uncharacterized protein</fullName>
    </submittedName>
</protein>
<evidence type="ECO:0000313" key="1">
    <source>
        <dbReference type="EMBL" id="KAH3870562.1"/>
    </source>
</evidence>
<sequence>MDHLDSFDCYPNENTQEEHFITQNRYVIPSAGNSCKTDNNRKRTRVNTRGECSSDKEITNQYDFERLSLDEKMSVMFQQMKNMEKKVDECLQLHTKIDSIEGTLTDHNARPKLLEYKSIDIEALSRSNNLIFSGISEHRDENCQNVISQFFAEQLNIMQCPQIQRARNREI</sequence>
<name>A0A9D4M472_DREPO</name>
<keyword evidence="2" id="KW-1185">Reference proteome</keyword>
<comment type="caution">
    <text evidence="1">The sequence shown here is derived from an EMBL/GenBank/DDBJ whole genome shotgun (WGS) entry which is preliminary data.</text>
</comment>
<gene>
    <name evidence="1" type="ORF">DPMN_033750</name>
</gene>
<dbReference type="Proteomes" id="UP000828390">
    <property type="component" value="Unassembled WGS sequence"/>
</dbReference>
<proteinExistence type="predicted"/>
<dbReference type="EMBL" id="JAIWYP010000002">
    <property type="protein sequence ID" value="KAH3870562.1"/>
    <property type="molecule type" value="Genomic_DNA"/>
</dbReference>
<accession>A0A9D4M472</accession>
<evidence type="ECO:0000313" key="2">
    <source>
        <dbReference type="Proteomes" id="UP000828390"/>
    </source>
</evidence>